<dbReference type="EMBL" id="MT143549">
    <property type="protein sequence ID" value="QJA98064.1"/>
    <property type="molecule type" value="Genomic_DNA"/>
</dbReference>
<proteinExistence type="predicted"/>
<keyword evidence="2 8" id="KW-0436">Ligase</keyword>
<protein>
    <submittedName>
        <fullName evidence="8">Putative DNA ligase domain protein</fullName>
    </submittedName>
</protein>
<evidence type="ECO:0000259" key="7">
    <source>
        <dbReference type="Pfam" id="PF14743"/>
    </source>
</evidence>
<accession>A0A6M3LWR6</accession>
<dbReference type="InterPro" id="IPR029319">
    <property type="entry name" value="DNA_ligase_OB"/>
</dbReference>
<comment type="cofactor">
    <cofactor evidence="1">
        <name>a divalent metal cation</name>
        <dbReference type="ChEBI" id="CHEBI:60240"/>
    </cofactor>
</comment>
<sequence length="291" mass="33039">MARKDIMLAKPINFIQLERWDRIIAQPKINGIRCRAVIQKNGSRVNVSLFSSEANEIISVPHISNELANAIHDGPLSHLDVIHLDGELYRHGMALQDIRSITGRTVSRHVDSDVVEYHIFDIIDARPQYDRTAELELLAISMNHGTLRRVPSEIIKFDHISDYIAACMKQGFEGAIFRHPDGLYQAKRTGHMFKCKPRETDTYRIIGVNEEISIHGEPKNALGSFICEKDGETFKVGSGSSLTRDNRIEYWKNREQLTNGQYVAVVKYQNLTNRQVPYCPVVIDVIKASNA</sequence>
<evidence type="ECO:0000256" key="5">
    <source>
        <dbReference type="ARBA" id="ARBA00023204"/>
    </source>
</evidence>
<reference evidence="8" key="1">
    <citation type="submission" date="2020-03" db="EMBL/GenBank/DDBJ databases">
        <title>The deep terrestrial virosphere.</title>
        <authorList>
            <person name="Holmfeldt K."/>
            <person name="Nilsson E."/>
            <person name="Simone D."/>
            <person name="Lopez-Fernandez M."/>
            <person name="Wu X."/>
            <person name="de Brujin I."/>
            <person name="Lundin D."/>
            <person name="Andersson A."/>
            <person name="Bertilsson S."/>
            <person name="Dopson M."/>
        </authorList>
    </citation>
    <scope>NUCLEOTIDE SEQUENCE</scope>
    <source>
        <strain evidence="8">MM415B05737</strain>
    </source>
</reference>
<name>A0A6M3LWR6_9ZZZZ</name>
<dbReference type="AlphaFoldDB" id="A0A6M3LWR6"/>
<dbReference type="GO" id="GO:0006310">
    <property type="term" value="P:DNA recombination"/>
    <property type="evidence" value="ECO:0007669"/>
    <property type="project" value="InterPro"/>
</dbReference>
<evidence type="ECO:0000256" key="1">
    <source>
        <dbReference type="ARBA" id="ARBA00001968"/>
    </source>
</evidence>
<organism evidence="8">
    <name type="scientific">viral metagenome</name>
    <dbReference type="NCBI Taxonomy" id="1070528"/>
    <lineage>
        <taxon>unclassified sequences</taxon>
        <taxon>metagenomes</taxon>
        <taxon>organismal metagenomes</taxon>
    </lineage>
</organism>
<evidence type="ECO:0000256" key="4">
    <source>
        <dbReference type="ARBA" id="ARBA00022763"/>
    </source>
</evidence>
<dbReference type="SUPFAM" id="SSF56091">
    <property type="entry name" value="DNA ligase/mRNA capping enzyme, catalytic domain"/>
    <property type="match status" value="1"/>
</dbReference>
<dbReference type="Gene3D" id="2.40.50.140">
    <property type="entry name" value="Nucleic acid-binding proteins"/>
    <property type="match status" value="1"/>
</dbReference>
<evidence type="ECO:0000256" key="3">
    <source>
        <dbReference type="ARBA" id="ARBA00022705"/>
    </source>
</evidence>
<evidence type="ECO:0000259" key="6">
    <source>
        <dbReference type="Pfam" id="PF01068"/>
    </source>
</evidence>
<dbReference type="PANTHER" id="PTHR47810">
    <property type="entry name" value="DNA LIGASE"/>
    <property type="match status" value="1"/>
</dbReference>
<dbReference type="InterPro" id="IPR012310">
    <property type="entry name" value="DNA_ligase_ATP-dep_cent"/>
</dbReference>
<dbReference type="Pfam" id="PF14743">
    <property type="entry name" value="DNA_ligase_OB_2"/>
    <property type="match status" value="1"/>
</dbReference>
<keyword evidence="3" id="KW-0235">DNA replication</keyword>
<feature type="domain" description="ATP-dependent DNA ligase family profile" evidence="6">
    <location>
        <begin position="7"/>
        <end position="196"/>
    </location>
</feature>
<keyword evidence="4" id="KW-0227">DNA damage</keyword>
<evidence type="ECO:0000256" key="2">
    <source>
        <dbReference type="ARBA" id="ARBA00022598"/>
    </source>
</evidence>
<dbReference type="GO" id="GO:0003910">
    <property type="term" value="F:DNA ligase (ATP) activity"/>
    <property type="evidence" value="ECO:0007669"/>
    <property type="project" value="InterPro"/>
</dbReference>
<dbReference type="GO" id="GO:0005524">
    <property type="term" value="F:ATP binding"/>
    <property type="evidence" value="ECO:0007669"/>
    <property type="project" value="InterPro"/>
</dbReference>
<feature type="domain" description="DNA ligase OB-like" evidence="7">
    <location>
        <begin position="216"/>
        <end position="283"/>
    </location>
</feature>
<keyword evidence="5" id="KW-0234">DNA repair</keyword>
<dbReference type="GO" id="GO:0006281">
    <property type="term" value="P:DNA repair"/>
    <property type="evidence" value="ECO:0007669"/>
    <property type="project" value="UniProtKB-KW"/>
</dbReference>
<dbReference type="InterPro" id="IPR012340">
    <property type="entry name" value="NA-bd_OB-fold"/>
</dbReference>
<gene>
    <name evidence="8" type="ORF">MM415B05737_0010</name>
</gene>
<dbReference type="PANTHER" id="PTHR47810:SF1">
    <property type="entry name" value="DNA LIGASE B"/>
    <property type="match status" value="1"/>
</dbReference>
<evidence type="ECO:0000313" key="8">
    <source>
        <dbReference type="EMBL" id="QJA98064.1"/>
    </source>
</evidence>
<dbReference type="Gene3D" id="3.30.1490.70">
    <property type="match status" value="1"/>
</dbReference>
<dbReference type="GO" id="GO:0006260">
    <property type="term" value="P:DNA replication"/>
    <property type="evidence" value="ECO:0007669"/>
    <property type="project" value="UniProtKB-KW"/>
</dbReference>
<dbReference type="Gene3D" id="3.30.470.30">
    <property type="entry name" value="DNA ligase/mRNA capping enzyme"/>
    <property type="match status" value="1"/>
</dbReference>
<dbReference type="Pfam" id="PF01068">
    <property type="entry name" value="DNA_ligase_A_M"/>
    <property type="match status" value="1"/>
</dbReference>
<dbReference type="SUPFAM" id="SSF50249">
    <property type="entry name" value="Nucleic acid-binding proteins"/>
    <property type="match status" value="1"/>
</dbReference>
<dbReference type="InterPro" id="IPR050326">
    <property type="entry name" value="NAD_dep_DNA_ligaseB"/>
</dbReference>